<accession>A0A2P2KZS3</accession>
<name>A0A2P2KZS3_RHIMU</name>
<protein>
    <submittedName>
        <fullName evidence="1">GPI transamidase component PIG-S</fullName>
    </submittedName>
</protein>
<evidence type="ECO:0000313" key="1">
    <source>
        <dbReference type="EMBL" id="MBX11231.1"/>
    </source>
</evidence>
<dbReference type="EMBL" id="GGEC01030747">
    <property type="protein sequence ID" value="MBX11231.1"/>
    <property type="molecule type" value="Transcribed_RNA"/>
</dbReference>
<dbReference type="AlphaFoldDB" id="A0A2P2KZS3"/>
<organism evidence="1">
    <name type="scientific">Rhizophora mucronata</name>
    <name type="common">Asiatic mangrove</name>
    <dbReference type="NCBI Taxonomy" id="61149"/>
    <lineage>
        <taxon>Eukaryota</taxon>
        <taxon>Viridiplantae</taxon>
        <taxon>Streptophyta</taxon>
        <taxon>Embryophyta</taxon>
        <taxon>Tracheophyta</taxon>
        <taxon>Spermatophyta</taxon>
        <taxon>Magnoliopsida</taxon>
        <taxon>eudicotyledons</taxon>
        <taxon>Gunneridae</taxon>
        <taxon>Pentapetalae</taxon>
        <taxon>rosids</taxon>
        <taxon>fabids</taxon>
        <taxon>Malpighiales</taxon>
        <taxon>Rhizophoraceae</taxon>
        <taxon>Rhizophora</taxon>
    </lineage>
</organism>
<reference evidence="1" key="1">
    <citation type="submission" date="2018-02" db="EMBL/GenBank/DDBJ databases">
        <title>Rhizophora mucronata_Transcriptome.</title>
        <authorList>
            <person name="Meera S.P."/>
            <person name="Sreeshan A."/>
            <person name="Augustine A."/>
        </authorList>
    </citation>
    <scope>NUCLEOTIDE SEQUENCE</scope>
    <source>
        <tissue evidence="1">Leaf</tissue>
    </source>
</reference>
<sequence>MQPFFLPVSMHVILAALREYRRYKTEKSKYLLWKAKAKVGS</sequence>
<proteinExistence type="predicted"/>